<sequence length="140" mass="16598">MTEYQASERRGCRIMGISRSLLHYCPNTARDIPVVEVLQKLAHQYPAYGFGLMFNKLRQSGLPWNVKRVYRVYRLLKLNFRRKGKKRLPNRHPQPLAIPLKMNHCWSVDFMSDALTDGRRFRLFNVVEILTGKHWQLKLT</sequence>
<protein>
    <submittedName>
        <fullName evidence="1">Transposase insK for insertion sequence element IS150</fullName>
    </submittedName>
</protein>
<organism evidence="1 2">
    <name type="scientific">Yersinia pestis PY-08</name>
    <dbReference type="NCBI Taxonomy" id="992134"/>
    <lineage>
        <taxon>Bacteria</taxon>
        <taxon>Pseudomonadati</taxon>
        <taxon>Pseudomonadota</taxon>
        <taxon>Gammaproteobacteria</taxon>
        <taxon>Enterobacterales</taxon>
        <taxon>Yersiniaceae</taxon>
        <taxon>Yersinia</taxon>
    </lineage>
</organism>
<gene>
    <name evidence="1" type="ORF">YPPY08_4766</name>
</gene>
<reference evidence="1 2" key="1">
    <citation type="submission" date="2012-05" db="EMBL/GenBank/DDBJ databases">
        <title>Genome sequence of Yersinia Pestis PY-08.</title>
        <authorList>
            <person name="Santana-Cruz I."/>
            <person name="Sengamalay N."/>
            <person name="McCracken C."/>
            <person name="Daugherty S.C."/>
            <person name="Maroo A."/>
            <person name="Vara P.G."/>
            <person name="Tallon L.J."/>
            <person name="Sadzewicz L."/>
            <person name="Vinetz J.M."/>
            <person name="Cespedes Zambrano M.J."/>
            <person name="Fraser-Liggett C.M."/>
            <person name="Tettelin H."/>
        </authorList>
    </citation>
    <scope>NUCLEOTIDE SEQUENCE [LARGE SCALE GENOMIC DNA]</scope>
    <source>
        <strain evidence="1 2">PY-08</strain>
    </source>
</reference>
<dbReference type="Proteomes" id="UP000003231">
    <property type="component" value="Unassembled WGS sequence"/>
</dbReference>
<comment type="caution">
    <text evidence="1">The sequence shown here is derived from an EMBL/GenBank/DDBJ whole genome shotgun (WGS) entry which is preliminary data.</text>
</comment>
<dbReference type="PANTHER" id="PTHR47515:SF2">
    <property type="entry name" value="INTEGRASE CORE DOMAIN PROTEIN"/>
    <property type="match status" value="1"/>
</dbReference>
<accession>A0AB72ZRL9</accession>
<evidence type="ECO:0000313" key="2">
    <source>
        <dbReference type="Proteomes" id="UP000003231"/>
    </source>
</evidence>
<dbReference type="PANTHER" id="PTHR47515">
    <property type="entry name" value="LOW CALCIUM RESPONSE LOCUS PROTEIN T"/>
    <property type="match status" value="1"/>
</dbReference>
<dbReference type="EMBL" id="AKRT01000001">
    <property type="protein sequence ID" value="EIR26426.1"/>
    <property type="molecule type" value="Genomic_DNA"/>
</dbReference>
<evidence type="ECO:0000313" key="1">
    <source>
        <dbReference type="EMBL" id="EIR26426.1"/>
    </source>
</evidence>
<proteinExistence type="predicted"/>
<name>A0AB72ZRL9_YERPE</name>
<dbReference type="AlphaFoldDB" id="A0AB72ZRL9"/>